<feature type="non-terminal residue" evidence="2">
    <location>
        <position position="1"/>
    </location>
</feature>
<feature type="compositionally biased region" description="Low complexity" evidence="1">
    <location>
        <begin position="230"/>
        <end position="241"/>
    </location>
</feature>
<evidence type="ECO:0008006" key="4">
    <source>
        <dbReference type="Google" id="ProtNLM"/>
    </source>
</evidence>
<organism evidence="2 3">
    <name type="scientific">Apatococcus fuscideae</name>
    <dbReference type="NCBI Taxonomy" id="2026836"/>
    <lineage>
        <taxon>Eukaryota</taxon>
        <taxon>Viridiplantae</taxon>
        <taxon>Chlorophyta</taxon>
        <taxon>core chlorophytes</taxon>
        <taxon>Trebouxiophyceae</taxon>
        <taxon>Chlorellales</taxon>
        <taxon>Chlorellaceae</taxon>
        <taxon>Apatococcus</taxon>
    </lineage>
</organism>
<sequence length="386" mass="41108">VLSIPTPEEILTRGLTPEDLPAYDERVDIWAVGILAYELLAAGRLLSHRLSQQSPPLLESWRLDSAQQSSLHLGLGQETAGRMTAGDVEGFEAPHPARSPLPSPRFSAHIRHNPLFNDDAPHGSSSQELSQAPSGKIPMAMDDGPPDTRLEQMLELSFSAPLPDQAGRTPTRFSGTGTAHPEPKRIARGSAPCSPSPGIRPGWRAEGKVLAASASSMHPLSNEDPRPADPRASPATDPTPSLASNTSMEVAVGSAANIFGLVGRAADVAGPAEQPAQAAQDLQDRGHLAPGPVPIRADVPERPARAAPSRGPSGNAAPSSEHPRQDRVMLDALFVAPHPLEIVSRHAAPETCSDEQLSDPFRLPVGLQRANSFNNRMRSWFLKRKA</sequence>
<evidence type="ECO:0000313" key="2">
    <source>
        <dbReference type="EMBL" id="KAK9853115.1"/>
    </source>
</evidence>
<dbReference type="SUPFAM" id="SSF56112">
    <property type="entry name" value="Protein kinase-like (PK-like)"/>
    <property type="match status" value="1"/>
</dbReference>
<accession>A0AAW1SR62</accession>
<protein>
    <recommendedName>
        <fullName evidence="4">Non-specific serine/threonine protein kinase</fullName>
    </recommendedName>
</protein>
<comment type="caution">
    <text evidence="2">The sequence shown here is derived from an EMBL/GenBank/DDBJ whole genome shotgun (WGS) entry which is preliminary data.</text>
</comment>
<proteinExistence type="predicted"/>
<reference evidence="2 3" key="1">
    <citation type="journal article" date="2024" name="Nat. Commun.">
        <title>Phylogenomics reveals the evolutionary origins of lichenization in chlorophyte algae.</title>
        <authorList>
            <person name="Puginier C."/>
            <person name="Libourel C."/>
            <person name="Otte J."/>
            <person name="Skaloud P."/>
            <person name="Haon M."/>
            <person name="Grisel S."/>
            <person name="Petersen M."/>
            <person name="Berrin J.G."/>
            <person name="Delaux P.M."/>
            <person name="Dal Grande F."/>
            <person name="Keller J."/>
        </authorList>
    </citation>
    <scope>NUCLEOTIDE SEQUENCE [LARGE SCALE GENOMIC DNA]</scope>
    <source>
        <strain evidence="2 3">SAG 2523</strain>
    </source>
</reference>
<feature type="compositionally biased region" description="Polar residues" evidence="1">
    <location>
        <begin position="123"/>
        <end position="133"/>
    </location>
</feature>
<gene>
    <name evidence="2" type="ORF">WJX84_001489</name>
</gene>
<evidence type="ECO:0000313" key="3">
    <source>
        <dbReference type="Proteomes" id="UP001485043"/>
    </source>
</evidence>
<feature type="region of interest" description="Disordered" evidence="1">
    <location>
        <begin position="112"/>
        <end position="244"/>
    </location>
</feature>
<evidence type="ECO:0000256" key="1">
    <source>
        <dbReference type="SAM" id="MobiDB-lite"/>
    </source>
</evidence>
<name>A0AAW1SR62_9CHLO</name>
<dbReference type="InterPro" id="IPR011009">
    <property type="entry name" value="Kinase-like_dom_sf"/>
</dbReference>
<dbReference type="EMBL" id="JALJOV010001156">
    <property type="protein sequence ID" value="KAK9853115.1"/>
    <property type="molecule type" value="Genomic_DNA"/>
</dbReference>
<dbReference type="Proteomes" id="UP001485043">
    <property type="component" value="Unassembled WGS sequence"/>
</dbReference>
<dbReference type="AlphaFoldDB" id="A0AAW1SR62"/>
<feature type="region of interest" description="Disordered" evidence="1">
    <location>
        <begin position="272"/>
        <end position="324"/>
    </location>
</feature>
<keyword evidence="3" id="KW-1185">Reference proteome</keyword>